<dbReference type="AlphaFoldDB" id="X0UC77"/>
<name>X0UC77_9ZZZZ</name>
<reference evidence="1" key="1">
    <citation type="journal article" date="2014" name="Front. Microbiol.">
        <title>High frequency of phylogenetically diverse reductive dehalogenase-homologous genes in deep subseafloor sedimentary metagenomes.</title>
        <authorList>
            <person name="Kawai M."/>
            <person name="Futagami T."/>
            <person name="Toyoda A."/>
            <person name="Takaki Y."/>
            <person name="Nishi S."/>
            <person name="Hori S."/>
            <person name="Arai W."/>
            <person name="Tsubouchi T."/>
            <person name="Morono Y."/>
            <person name="Uchiyama I."/>
            <person name="Ito T."/>
            <person name="Fujiyama A."/>
            <person name="Inagaki F."/>
            <person name="Takami H."/>
        </authorList>
    </citation>
    <scope>NUCLEOTIDE SEQUENCE</scope>
    <source>
        <strain evidence="1">Expedition CK06-06</strain>
    </source>
</reference>
<comment type="caution">
    <text evidence="1">The sequence shown here is derived from an EMBL/GenBank/DDBJ whole genome shotgun (WGS) entry which is preliminary data.</text>
</comment>
<accession>X0UC77</accession>
<gene>
    <name evidence="1" type="ORF">S01H1_34379</name>
</gene>
<dbReference type="EMBL" id="BARS01021401">
    <property type="protein sequence ID" value="GAG03195.1"/>
    <property type="molecule type" value="Genomic_DNA"/>
</dbReference>
<protein>
    <submittedName>
        <fullName evidence="1">Uncharacterized protein</fullName>
    </submittedName>
</protein>
<evidence type="ECO:0000313" key="1">
    <source>
        <dbReference type="EMBL" id="GAG03195.1"/>
    </source>
</evidence>
<proteinExistence type="predicted"/>
<organism evidence="1">
    <name type="scientific">marine sediment metagenome</name>
    <dbReference type="NCBI Taxonomy" id="412755"/>
    <lineage>
        <taxon>unclassified sequences</taxon>
        <taxon>metagenomes</taxon>
        <taxon>ecological metagenomes</taxon>
    </lineage>
</organism>
<sequence>MRVKNYIFQELKQFTGEGTFETEWSDVSISAEILAFVKLTAQGEYTDETLNISVQARSPDGDAIDLTEVKFNEIGNVLAFPLLGYLGFAGFGSQIRFKIVTTGTAPNYTFKLTGIGKR</sequence>